<keyword evidence="4 7" id="KW-1133">Transmembrane helix</keyword>
<dbReference type="GO" id="GO:0005783">
    <property type="term" value="C:endoplasmic reticulum"/>
    <property type="evidence" value="ECO:0007669"/>
    <property type="project" value="TreeGrafter"/>
</dbReference>
<name>A0A365MRL3_GIBIN</name>
<protein>
    <recommendedName>
        <fullName evidence="10">Protein FDD123</fullName>
    </recommendedName>
</protein>
<dbReference type="Proteomes" id="UP000251714">
    <property type="component" value="Unassembled WGS sequence"/>
</dbReference>
<feature type="compositionally biased region" description="Acidic residues" evidence="6">
    <location>
        <begin position="278"/>
        <end position="287"/>
    </location>
</feature>
<keyword evidence="3 7" id="KW-0812">Transmembrane</keyword>
<keyword evidence="5 7" id="KW-0472">Membrane</keyword>
<evidence type="ECO:0000256" key="7">
    <source>
        <dbReference type="SAM" id="Phobius"/>
    </source>
</evidence>
<feature type="compositionally biased region" description="Basic and acidic residues" evidence="6">
    <location>
        <begin position="266"/>
        <end position="275"/>
    </location>
</feature>
<sequence>MNILHRGNDVSNVNPRDSVVNGLSVNGSDWLWAATAIFCVSFLVLLSLCFVAHESKRVFHYLFTVALLVGCVCYYAQAADLGWIPIHLHRNSDTSHQLFYVKYVYWTVSFPSLALALGLLANVSWVTIVCNIACAWIWVLTYLFAALTPTSYKWGFFAFGTLAYVILAMSTINESYEAANKMDIGKHYRLLSVWLNILWLLYPIAFSISDGSHTIGTTGGLVFFGVLDVLMMPVLTFSFIFLSRSWDWDKLSLAFSEARHEPTAVCPKKEMRTQDDQGSAEEDDYGKDEDTAGDSLSQLINAQEGSSSFDSIVIEVNVFPSTGIPEIPAFISTLQGRENIKKQIWLAIYVIAFFQKKHSGRKNEWSGAKPKAEGEVCEDDILLFFWP</sequence>
<accession>A0A365MRL3</accession>
<evidence type="ECO:0000256" key="6">
    <source>
        <dbReference type="SAM" id="MobiDB-lite"/>
    </source>
</evidence>
<feature type="region of interest" description="Disordered" evidence="6">
    <location>
        <begin position="266"/>
        <end position="289"/>
    </location>
</feature>
<comment type="similarity">
    <text evidence="2">Belongs to the archaeal/bacterial/fungal opsin family.</text>
</comment>
<dbReference type="Gene3D" id="1.20.1070.10">
    <property type="entry name" value="Rhodopsin 7-helix transmembrane proteins"/>
    <property type="match status" value="1"/>
</dbReference>
<evidence type="ECO:0000256" key="4">
    <source>
        <dbReference type="ARBA" id="ARBA00022989"/>
    </source>
</evidence>
<dbReference type="CDD" id="cd15239">
    <property type="entry name" value="7tm_YRO2_fungal-like"/>
    <property type="match status" value="1"/>
</dbReference>
<dbReference type="SUPFAM" id="SSF81321">
    <property type="entry name" value="Family A G protein-coupled receptor-like"/>
    <property type="match status" value="1"/>
</dbReference>
<dbReference type="AlphaFoldDB" id="A0A365MRL3"/>
<evidence type="ECO:0000313" key="9">
    <source>
        <dbReference type="Proteomes" id="UP000251714"/>
    </source>
</evidence>
<evidence type="ECO:0008006" key="10">
    <source>
        <dbReference type="Google" id="ProtNLM"/>
    </source>
</evidence>
<evidence type="ECO:0000256" key="1">
    <source>
        <dbReference type="ARBA" id="ARBA00004141"/>
    </source>
</evidence>
<feature type="transmembrane region" description="Helical" evidence="7">
    <location>
        <begin position="128"/>
        <end position="148"/>
    </location>
</feature>
<dbReference type="InterPro" id="IPR001425">
    <property type="entry name" value="Arc/bac/fun_rhodopsins"/>
</dbReference>
<feature type="transmembrane region" description="Helical" evidence="7">
    <location>
        <begin position="188"/>
        <end position="209"/>
    </location>
</feature>
<dbReference type="SMART" id="SM01021">
    <property type="entry name" value="Bac_rhodopsin"/>
    <property type="match status" value="1"/>
</dbReference>
<dbReference type="Pfam" id="PF01036">
    <property type="entry name" value="Bac_rhodopsin"/>
    <property type="match status" value="1"/>
</dbReference>
<evidence type="ECO:0000256" key="5">
    <source>
        <dbReference type="ARBA" id="ARBA00023136"/>
    </source>
</evidence>
<gene>
    <name evidence="8" type="ORF">FPRO05_04235</name>
</gene>
<feature type="transmembrane region" description="Helical" evidence="7">
    <location>
        <begin position="103"/>
        <end position="121"/>
    </location>
</feature>
<dbReference type="PANTHER" id="PTHR28286">
    <property type="match status" value="1"/>
</dbReference>
<feature type="transmembrane region" description="Helical" evidence="7">
    <location>
        <begin position="154"/>
        <end position="176"/>
    </location>
</feature>
<comment type="caution">
    <text evidence="8">The sequence shown here is derived from an EMBL/GenBank/DDBJ whole genome shotgun (WGS) entry which is preliminary data.</text>
</comment>
<organism evidence="8 9">
    <name type="scientific">Gibberella intermedia</name>
    <name type="common">Bulb rot disease fungus</name>
    <name type="synonym">Fusarium proliferatum</name>
    <dbReference type="NCBI Taxonomy" id="948311"/>
    <lineage>
        <taxon>Eukaryota</taxon>
        <taxon>Fungi</taxon>
        <taxon>Dikarya</taxon>
        <taxon>Ascomycota</taxon>
        <taxon>Pezizomycotina</taxon>
        <taxon>Sordariomycetes</taxon>
        <taxon>Hypocreomycetidae</taxon>
        <taxon>Hypocreales</taxon>
        <taxon>Nectriaceae</taxon>
        <taxon>Fusarium</taxon>
        <taxon>Fusarium fujikuroi species complex</taxon>
    </lineage>
</organism>
<feature type="transmembrane region" description="Helical" evidence="7">
    <location>
        <begin position="30"/>
        <end position="51"/>
    </location>
</feature>
<dbReference type="EMBL" id="PKMI01000050">
    <property type="protein sequence ID" value="RBA11062.1"/>
    <property type="molecule type" value="Genomic_DNA"/>
</dbReference>
<evidence type="ECO:0000256" key="2">
    <source>
        <dbReference type="ARBA" id="ARBA00008130"/>
    </source>
</evidence>
<proteinExistence type="inferred from homology"/>
<evidence type="ECO:0000256" key="3">
    <source>
        <dbReference type="ARBA" id="ARBA00022692"/>
    </source>
</evidence>
<dbReference type="PRINTS" id="PR00251">
    <property type="entry name" value="BACTRLOPSIN"/>
</dbReference>
<comment type="subcellular location">
    <subcellularLocation>
        <location evidence="1">Membrane</location>
        <topology evidence="1">Multi-pass membrane protein</topology>
    </subcellularLocation>
</comment>
<feature type="transmembrane region" description="Helical" evidence="7">
    <location>
        <begin position="58"/>
        <end position="77"/>
    </location>
</feature>
<feature type="transmembrane region" description="Helical" evidence="7">
    <location>
        <begin position="221"/>
        <end position="242"/>
    </location>
</feature>
<dbReference type="PANTHER" id="PTHR28286:SF1">
    <property type="entry name" value="30 KDA HEAT SHOCK PROTEIN-RELATED"/>
    <property type="match status" value="1"/>
</dbReference>
<dbReference type="InterPro" id="IPR043476">
    <property type="entry name" value="Yro2-like_7TM"/>
</dbReference>
<dbReference type="GO" id="GO:0005886">
    <property type="term" value="C:plasma membrane"/>
    <property type="evidence" value="ECO:0007669"/>
    <property type="project" value="TreeGrafter"/>
</dbReference>
<evidence type="ECO:0000313" key="8">
    <source>
        <dbReference type="EMBL" id="RBA11062.1"/>
    </source>
</evidence>
<reference evidence="8 9" key="1">
    <citation type="submission" date="2017-12" db="EMBL/GenBank/DDBJ databases">
        <title>Genome sequence of the mycotoxigenic crop pathogen Fusarium proliferatum, strain ITEM 2341 from Date Palm.</title>
        <authorList>
            <person name="Almiman B.F."/>
            <person name="Shittu T.A."/>
            <person name="Muthumeenakshi S."/>
            <person name="Baroncelli R."/>
            <person name="Sreenivasaprasada S."/>
        </authorList>
    </citation>
    <scope>NUCLEOTIDE SEQUENCE [LARGE SCALE GENOMIC DNA]</scope>
    <source>
        <strain evidence="8 9">ITEM 2341</strain>
    </source>
</reference>